<accession>A0A7S8HZ35</accession>
<sequence length="291" mass="31815">MKLSAFRMLNVDAVVAVQFGNSFKLGIFAVATCDIPSARSRLKLAHAELGIAAVLDFDYGFFKIEAQLSPRSYILSPNCQLTGGFALCYWFDAPLADKARVGDFVFTLGGYHQAFRVPIGYPNPPRLGISWNLGGGLLISGEAYFAITTKSCMAGGRLHAAFKAGPLSAWFDAFANFLINYRPFHFDMSARVSVGVGFSISFWFIHIRISVQIGAQLFLWGPPVAGRVHVDFWIVAFDINFGDHITTEERIGLADFYDLVLQETPASSFASAQALITGQSMKQLTTPISAT</sequence>
<organism evidence="2 3">
    <name type="scientific">Fusarium culmorum</name>
    <dbReference type="NCBI Taxonomy" id="5516"/>
    <lineage>
        <taxon>Eukaryota</taxon>
        <taxon>Fungi</taxon>
        <taxon>Dikarya</taxon>
        <taxon>Ascomycota</taxon>
        <taxon>Pezizomycotina</taxon>
        <taxon>Sordariomycetes</taxon>
        <taxon>Hypocreomycetidae</taxon>
        <taxon>Hypocreales</taxon>
        <taxon>Nectriaceae</taxon>
        <taxon>Fusarium</taxon>
    </lineage>
</organism>
<reference evidence="2" key="1">
    <citation type="submission" date="2020-11" db="EMBL/GenBank/DDBJ databases">
        <title>The chromosome-scale genome resource for two endophytic Fusarium species: F. culmorum and F. pseudograminearum.</title>
        <authorList>
            <person name="Yuan Z."/>
        </authorList>
    </citation>
    <scope>NUCLEOTIDE SEQUENCE</scope>
    <source>
        <strain evidence="2">Class2-1B</strain>
    </source>
</reference>
<dbReference type="Pfam" id="PF20248">
    <property type="entry name" value="DUF6603"/>
    <property type="match status" value="1"/>
</dbReference>
<dbReference type="AlphaFoldDB" id="A0A7S8HZ35"/>
<evidence type="ECO:0000259" key="1">
    <source>
        <dbReference type="Pfam" id="PF20248"/>
    </source>
</evidence>
<feature type="domain" description="DUF6603" evidence="1">
    <location>
        <begin position="2"/>
        <end position="268"/>
    </location>
</feature>
<protein>
    <recommendedName>
        <fullName evidence="1">DUF6603 domain-containing protein</fullName>
    </recommendedName>
</protein>
<dbReference type="Proteomes" id="UP000663297">
    <property type="component" value="Chromosome 4"/>
</dbReference>
<dbReference type="InterPro" id="IPR046538">
    <property type="entry name" value="DUF6603"/>
</dbReference>
<evidence type="ECO:0000313" key="2">
    <source>
        <dbReference type="EMBL" id="QPC65769.1"/>
    </source>
</evidence>
<name>A0A7S8HZ35_FUSCU</name>
<proteinExistence type="predicted"/>
<gene>
    <name evidence="2" type="ORF">HYE67_008000</name>
</gene>
<evidence type="ECO:0000313" key="3">
    <source>
        <dbReference type="Proteomes" id="UP000663297"/>
    </source>
</evidence>
<dbReference type="EMBL" id="CP064750">
    <property type="protein sequence ID" value="QPC65769.1"/>
    <property type="molecule type" value="Genomic_DNA"/>
</dbReference>